<evidence type="ECO:0000313" key="2">
    <source>
        <dbReference type="Proteomes" id="UP001589867"/>
    </source>
</evidence>
<name>A0ABV6M3F3_9ACTN</name>
<sequence length="210" mass="22601">MVLVDLQTGQVTPIDVDIPPSWTSISSSGRVTTAFHPFGWRLQDERLIVGGSILDLTGRQTGSVPLAENAVPVDVRPDGEGLLIRPQRWRLDSYALVDWSGAVTRQLTIQECQPYGGANRLPDALCTAQAPAFAGWRGTGQILLRGPDRVDITNSAVPSDLTEPIVLDAVDLGTGGRHRVHHASREPRLPAAVVISADGLSAELRDKLSF</sequence>
<organism evidence="1 2">
    <name type="scientific">Phytohabitans kaempferiae</name>
    <dbReference type="NCBI Taxonomy" id="1620943"/>
    <lineage>
        <taxon>Bacteria</taxon>
        <taxon>Bacillati</taxon>
        <taxon>Actinomycetota</taxon>
        <taxon>Actinomycetes</taxon>
        <taxon>Micromonosporales</taxon>
        <taxon>Micromonosporaceae</taxon>
    </lineage>
</organism>
<dbReference type="EMBL" id="JBHLUH010000021">
    <property type="protein sequence ID" value="MFC0528978.1"/>
    <property type="molecule type" value="Genomic_DNA"/>
</dbReference>
<dbReference type="RefSeq" id="WP_377251243.1">
    <property type="nucleotide sequence ID" value="NZ_JBHLUH010000021.1"/>
</dbReference>
<proteinExistence type="predicted"/>
<accession>A0ABV6M3F3</accession>
<comment type="caution">
    <text evidence="1">The sequence shown here is derived from an EMBL/GenBank/DDBJ whole genome shotgun (WGS) entry which is preliminary data.</text>
</comment>
<keyword evidence="2" id="KW-1185">Reference proteome</keyword>
<evidence type="ECO:0000313" key="1">
    <source>
        <dbReference type="EMBL" id="MFC0528978.1"/>
    </source>
</evidence>
<gene>
    <name evidence="1" type="ORF">ACFFIA_15050</name>
</gene>
<dbReference type="Proteomes" id="UP001589867">
    <property type="component" value="Unassembled WGS sequence"/>
</dbReference>
<reference evidence="1 2" key="1">
    <citation type="submission" date="2024-09" db="EMBL/GenBank/DDBJ databases">
        <authorList>
            <person name="Sun Q."/>
            <person name="Mori K."/>
        </authorList>
    </citation>
    <scope>NUCLEOTIDE SEQUENCE [LARGE SCALE GENOMIC DNA]</scope>
    <source>
        <strain evidence="1 2">TBRC 3947</strain>
    </source>
</reference>
<protein>
    <submittedName>
        <fullName evidence="1">Uncharacterized protein</fullName>
    </submittedName>
</protein>